<accession>A0ABV6NP93</accession>
<keyword evidence="2" id="KW-0732">Signal</keyword>
<proteinExistence type="predicted"/>
<dbReference type="RefSeq" id="WP_377334374.1">
    <property type="nucleotide sequence ID" value="NZ_JBHLUE010000001.1"/>
</dbReference>
<evidence type="ECO:0000256" key="2">
    <source>
        <dbReference type="SAM" id="SignalP"/>
    </source>
</evidence>
<keyword evidence="4" id="KW-1185">Reference proteome</keyword>
<protein>
    <submittedName>
        <fullName evidence="3">Uncharacterized protein</fullName>
    </submittedName>
</protein>
<dbReference type="Proteomes" id="UP001589894">
    <property type="component" value="Unassembled WGS sequence"/>
</dbReference>
<organism evidence="3 4">
    <name type="scientific">Plantactinospora siamensis</name>
    <dbReference type="NCBI Taxonomy" id="555372"/>
    <lineage>
        <taxon>Bacteria</taxon>
        <taxon>Bacillati</taxon>
        <taxon>Actinomycetota</taxon>
        <taxon>Actinomycetes</taxon>
        <taxon>Micromonosporales</taxon>
        <taxon>Micromonosporaceae</taxon>
        <taxon>Plantactinospora</taxon>
    </lineage>
</organism>
<sequence>MAAVLVAAMIASIFRSGPAFAEPRIAALPEMKALAAAAAPAAGCSPNSDDWTSARSGEKRCVFKGQYSTRRRIVEQCLRDRPALGTYIYQTTSECSPSGGVEAIGQARAIKYLNDNLGVPPPGNQPGGIINPMIQWEPTLNGGSDRPDIIYYDRAGNTFAEIIEAKVKTNKDYDGWGGQVARYAAVLVANGVQKVTPGTVLNRWGQYEDWFQVYSKDADCKVDGQAGFKLSTYRAISPTPGLLHIEEVKKERKCEQQKRQPPPNSPPIQIVIDQNDDDHKWPIPPILLPLIDSIETVGATTLADDVAAYGSVEAAAAALTAETEGFEVPPGMWTPGYAAI</sequence>
<evidence type="ECO:0000256" key="1">
    <source>
        <dbReference type="SAM" id="MobiDB-lite"/>
    </source>
</evidence>
<feature type="signal peptide" evidence="2">
    <location>
        <begin position="1"/>
        <end position="21"/>
    </location>
</feature>
<dbReference type="EMBL" id="JBHLUE010000001">
    <property type="protein sequence ID" value="MFC0562592.1"/>
    <property type="molecule type" value="Genomic_DNA"/>
</dbReference>
<gene>
    <name evidence="3" type="ORF">ACFFHU_00140</name>
</gene>
<feature type="region of interest" description="Disordered" evidence="1">
    <location>
        <begin position="252"/>
        <end position="271"/>
    </location>
</feature>
<name>A0ABV6NP93_9ACTN</name>
<feature type="chain" id="PRO_5045179775" evidence="2">
    <location>
        <begin position="22"/>
        <end position="340"/>
    </location>
</feature>
<evidence type="ECO:0000313" key="3">
    <source>
        <dbReference type="EMBL" id="MFC0562592.1"/>
    </source>
</evidence>
<evidence type="ECO:0000313" key="4">
    <source>
        <dbReference type="Proteomes" id="UP001589894"/>
    </source>
</evidence>
<comment type="caution">
    <text evidence="3">The sequence shown here is derived from an EMBL/GenBank/DDBJ whole genome shotgun (WGS) entry which is preliminary data.</text>
</comment>
<reference evidence="3 4" key="1">
    <citation type="submission" date="2024-09" db="EMBL/GenBank/DDBJ databases">
        <authorList>
            <person name="Sun Q."/>
            <person name="Mori K."/>
        </authorList>
    </citation>
    <scope>NUCLEOTIDE SEQUENCE [LARGE SCALE GENOMIC DNA]</scope>
    <source>
        <strain evidence="3 4">TBRC 2205</strain>
    </source>
</reference>